<evidence type="ECO:0000313" key="2">
    <source>
        <dbReference type="Proteomes" id="UP000051562"/>
    </source>
</evidence>
<dbReference type="InterPro" id="IPR037481">
    <property type="entry name" value="LacX"/>
</dbReference>
<dbReference type="Pfam" id="PF01263">
    <property type="entry name" value="Aldose_epim"/>
    <property type="match status" value="1"/>
</dbReference>
<protein>
    <submittedName>
        <fullName evidence="1">Aldose epimerase</fullName>
    </submittedName>
</protein>
<dbReference type="GO" id="GO:0005975">
    <property type="term" value="P:carbohydrate metabolic process"/>
    <property type="evidence" value="ECO:0007669"/>
    <property type="project" value="InterPro"/>
</dbReference>
<evidence type="ECO:0000313" key="1">
    <source>
        <dbReference type="EMBL" id="KQK29441.1"/>
    </source>
</evidence>
<comment type="caution">
    <text evidence="1">The sequence shown here is derived from an EMBL/GenBank/DDBJ whole genome shotgun (WGS) entry which is preliminary data.</text>
</comment>
<dbReference type="Proteomes" id="UP000051562">
    <property type="component" value="Unassembled WGS sequence"/>
</dbReference>
<gene>
    <name evidence="1" type="ORF">ARD30_17800</name>
</gene>
<dbReference type="CDD" id="cd09024">
    <property type="entry name" value="Aldose_epim_lacX"/>
    <property type="match status" value="1"/>
</dbReference>
<name>A0A0Q3M198_9HYPH</name>
<sequence length="301" mass="32953">MMTETHDICSGRLKATIRAQGGEIIALSDADGPLLWHGGPEWPRHTPVLFPIVGRLTDDTLIHEGRAYHLTQHGFARDSLFQWVERTPDRAVLELRESAETLERYPFRFVLQMIYELADDTLSVTTRVTNPAETTLICGVGAHPAFLWPLAQGVAKEAHRLGFLRAESGLGLGVTGGLLGPAIPLPFSGTELPLRDALFVDDAIVIPDAANRSVRFAALDAAGREIRALTVSWEGYRDLGIWSKPTGAPFLCIEPWFSMASPIGWQGEFADKPGILKLAPGESRDFVWRAAPHFIPTAASV</sequence>
<organism evidence="1 2">
    <name type="scientific">Bosea thiooxidans</name>
    <dbReference type="NCBI Taxonomy" id="53254"/>
    <lineage>
        <taxon>Bacteria</taxon>
        <taxon>Pseudomonadati</taxon>
        <taxon>Pseudomonadota</taxon>
        <taxon>Alphaproteobacteria</taxon>
        <taxon>Hyphomicrobiales</taxon>
        <taxon>Boseaceae</taxon>
        <taxon>Bosea</taxon>
    </lineage>
</organism>
<dbReference type="Gene3D" id="2.70.98.10">
    <property type="match status" value="1"/>
</dbReference>
<proteinExistence type="predicted"/>
<accession>A0A0Q3M198</accession>
<keyword evidence="2" id="KW-1185">Reference proteome</keyword>
<dbReference type="EMBL" id="LMAR01000049">
    <property type="protein sequence ID" value="KQK29441.1"/>
    <property type="molecule type" value="Genomic_DNA"/>
</dbReference>
<dbReference type="InterPro" id="IPR008183">
    <property type="entry name" value="Aldose_1/G6P_1-epimerase"/>
</dbReference>
<dbReference type="GO" id="GO:0016853">
    <property type="term" value="F:isomerase activity"/>
    <property type="evidence" value="ECO:0007669"/>
    <property type="project" value="InterPro"/>
</dbReference>
<reference evidence="1 2" key="1">
    <citation type="submission" date="2015-10" db="EMBL/GenBank/DDBJ databases">
        <title>Draft genome of Bosea thiooxidans.</title>
        <authorList>
            <person name="Wang X."/>
        </authorList>
    </citation>
    <scope>NUCLEOTIDE SEQUENCE [LARGE SCALE GENOMIC DNA]</scope>
    <source>
        <strain evidence="1 2">CGMCC 9174</strain>
    </source>
</reference>
<dbReference type="GO" id="GO:0030246">
    <property type="term" value="F:carbohydrate binding"/>
    <property type="evidence" value="ECO:0007669"/>
    <property type="project" value="InterPro"/>
</dbReference>
<dbReference type="STRING" id="53254.SAMN05660750_02579"/>
<dbReference type="SUPFAM" id="SSF74650">
    <property type="entry name" value="Galactose mutarotase-like"/>
    <property type="match status" value="1"/>
</dbReference>
<dbReference type="InterPro" id="IPR014718">
    <property type="entry name" value="GH-type_carb-bd"/>
</dbReference>
<dbReference type="InterPro" id="IPR011013">
    <property type="entry name" value="Gal_mutarotase_sf_dom"/>
</dbReference>
<dbReference type="AlphaFoldDB" id="A0A0Q3M198"/>